<evidence type="ECO:0000313" key="15">
    <source>
        <dbReference type="Proteomes" id="UP001164390"/>
    </source>
</evidence>
<evidence type="ECO:0000256" key="4">
    <source>
        <dbReference type="ARBA" id="ARBA00022692"/>
    </source>
</evidence>
<sequence>MSTARRGRTSSRKPRPGRVLAIFLAVIVVLYGVVAMVGDWKPRLGLDLQGGTRIALEAKTSSGDVTQEKLDEARDIIDQRVNGSGISEADVTTQGGDQVVIEIPGEKQAGIVDEVGRTAQLRFRLVWATSDNAQQQPENGSGNGSGNDQQLPFEKPSDEQTSSGSDSTSDNGKNRTAPTDGAQSAGAKSDGGDDPGNGESDDPSGDQSSGDQSSGDQSDDGGDDNDDADDSSTDVDWTELSLDQMISAETEGLDALPPDYRPAISDLNDQLSSFQCNDKSLGKVDDVADEPLVTCDPESGETFLLSPSVIPGTDVSDVSAGVPQNQVDWVVSLELGGDGQSTFDQVTDALTDQYNSGNSAGSRFAIVLDGAVLSAPQSEAHITNGQSQISGDFTQDSAQSLANSLKYGALPLTFGVNSVSVEGPSLAGSQLDAGLTAGAVGLLLVILYSLFYYRGLGLVVIASLLVAAATTYALVLLLAASAGFTLTLPGIAGLIVAIGITADSFVVFFERLRDEVREGRSLRVAVERGWRRARMTIVAADSVSFMAALVLYIFAIGVVRGFAFALGLTTLIDVFIVFFFTKPLVALLARTQFFGQGHRFSGLDRKHLGIHDRPVSQMAKRPASASAGGEH</sequence>
<dbReference type="NCBIfam" id="TIGR00916">
    <property type="entry name" value="2A0604s01"/>
    <property type="match status" value="1"/>
</dbReference>
<keyword evidence="15" id="KW-1185">Reference proteome</keyword>
<feature type="compositionally biased region" description="Low complexity" evidence="10">
    <location>
        <begin position="205"/>
        <end position="216"/>
    </location>
</feature>
<evidence type="ECO:0000256" key="10">
    <source>
        <dbReference type="SAM" id="MobiDB-lite"/>
    </source>
</evidence>
<comment type="subunit">
    <text evidence="9">Forms a complex with SecF. Part of the essential Sec protein translocation apparatus which comprises SecA, SecYEG and auxiliary proteins SecDF. Other proteins may also be involved.</text>
</comment>
<protein>
    <recommendedName>
        <fullName evidence="9">Protein translocase subunit SecD</fullName>
    </recommendedName>
</protein>
<evidence type="ECO:0000256" key="2">
    <source>
        <dbReference type="ARBA" id="ARBA00022448"/>
    </source>
</evidence>
<keyword evidence="4 9" id="KW-0812">Transmembrane</keyword>
<dbReference type="GO" id="GO:0015450">
    <property type="term" value="F:protein-transporting ATPase activity"/>
    <property type="evidence" value="ECO:0007669"/>
    <property type="project" value="InterPro"/>
</dbReference>
<dbReference type="Pfam" id="PF22599">
    <property type="entry name" value="SecDF_P1_head"/>
    <property type="match status" value="1"/>
</dbReference>
<feature type="transmembrane region" description="Helical" evidence="9">
    <location>
        <begin position="433"/>
        <end position="451"/>
    </location>
</feature>
<feature type="domain" description="Membrane transport protein MMPL" evidence="11">
    <location>
        <begin position="429"/>
        <end position="592"/>
    </location>
</feature>
<feature type="transmembrane region" description="Helical" evidence="9">
    <location>
        <begin position="490"/>
        <end position="512"/>
    </location>
</feature>
<evidence type="ECO:0000256" key="1">
    <source>
        <dbReference type="ARBA" id="ARBA00004141"/>
    </source>
</evidence>
<feature type="region of interest" description="Disordered" evidence="10">
    <location>
        <begin position="130"/>
        <end position="234"/>
    </location>
</feature>
<dbReference type="Pfam" id="PF21760">
    <property type="entry name" value="SecD_1st"/>
    <property type="match status" value="1"/>
</dbReference>
<evidence type="ECO:0000256" key="3">
    <source>
        <dbReference type="ARBA" id="ARBA00022475"/>
    </source>
</evidence>
<dbReference type="Gene3D" id="1.20.1640.10">
    <property type="entry name" value="Multidrug efflux transporter AcrB transmembrane domain"/>
    <property type="match status" value="1"/>
</dbReference>
<evidence type="ECO:0000313" key="14">
    <source>
        <dbReference type="EMBL" id="UYM04804.1"/>
    </source>
</evidence>
<dbReference type="InterPro" id="IPR004869">
    <property type="entry name" value="MMPL_dom"/>
</dbReference>
<dbReference type="GO" id="GO:0005886">
    <property type="term" value="C:plasma membrane"/>
    <property type="evidence" value="ECO:0007669"/>
    <property type="project" value="UniProtKB-SubCell"/>
</dbReference>
<evidence type="ECO:0000256" key="8">
    <source>
        <dbReference type="ARBA" id="ARBA00023136"/>
    </source>
</evidence>
<feature type="domain" description="SecDF P1 head subdomain" evidence="13">
    <location>
        <begin position="298"/>
        <end position="411"/>
    </location>
</feature>
<comment type="caution">
    <text evidence="9">Lacks conserved residue(s) required for the propagation of feature annotation.</text>
</comment>
<feature type="domain" description="Protein translocase subunit SecDF P1" evidence="12">
    <location>
        <begin position="71"/>
        <end position="126"/>
    </location>
</feature>
<dbReference type="PANTHER" id="PTHR30081">
    <property type="entry name" value="PROTEIN-EXPORT MEMBRANE PROTEIN SEC"/>
    <property type="match status" value="1"/>
</dbReference>
<evidence type="ECO:0000259" key="12">
    <source>
        <dbReference type="Pfam" id="PF21760"/>
    </source>
</evidence>
<feature type="compositionally biased region" description="Acidic residues" evidence="10">
    <location>
        <begin position="217"/>
        <end position="234"/>
    </location>
</feature>
<comment type="subcellular location">
    <subcellularLocation>
        <location evidence="9">Cell membrane</location>
        <topology evidence="9">Multi-pass membrane protein</topology>
    </subcellularLocation>
    <subcellularLocation>
        <location evidence="1">Membrane</location>
        <topology evidence="1">Multi-pass membrane protein</topology>
    </subcellularLocation>
</comment>
<dbReference type="HAMAP" id="MF_01463_B">
    <property type="entry name" value="SecD_B"/>
    <property type="match status" value="1"/>
</dbReference>
<keyword evidence="6 9" id="KW-1133">Transmembrane helix</keyword>
<dbReference type="Proteomes" id="UP001164390">
    <property type="component" value="Chromosome"/>
</dbReference>
<keyword evidence="8 9" id="KW-0472">Membrane</keyword>
<dbReference type="RefSeq" id="WP_271633564.1">
    <property type="nucleotide sequence ID" value="NZ_CP094970.1"/>
</dbReference>
<dbReference type="Pfam" id="PF03176">
    <property type="entry name" value="MMPL"/>
    <property type="match status" value="1"/>
</dbReference>
<dbReference type="GO" id="GO:0043952">
    <property type="term" value="P:protein transport by the Sec complex"/>
    <property type="evidence" value="ECO:0007669"/>
    <property type="project" value="UniProtKB-UniRule"/>
</dbReference>
<dbReference type="Gene3D" id="3.30.70.3220">
    <property type="match status" value="1"/>
</dbReference>
<dbReference type="SUPFAM" id="SSF82866">
    <property type="entry name" value="Multidrug efflux transporter AcrB transmembrane domain"/>
    <property type="match status" value="1"/>
</dbReference>
<dbReference type="PANTHER" id="PTHR30081:SF1">
    <property type="entry name" value="PROTEIN TRANSLOCASE SUBUNIT SECD"/>
    <property type="match status" value="1"/>
</dbReference>
<dbReference type="InterPro" id="IPR005791">
    <property type="entry name" value="SecD"/>
</dbReference>
<accession>A0AA46TH90</accession>
<evidence type="ECO:0000256" key="7">
    <source>
        <dbReference type="ARBA" id="ARBA00023010"/>
    </source>
</evidence>
<reference evidence="14" key="1">
    <citation type="submission" date="2022-01" db="EMBL/GenBank/DDBJ databases">
        <title>Nocardioidaceae gen. sp. A5X3R13.</title>
        <authorList>
            <person name="Lopez Marin M.A."/>
            <person name="Uhlik O."/>
        </authorList>
    </citation>
    <scope>NUCLEOTIDE SEQUENCE</scope>
    <source>
        <strain evidence="14">A5X3R13</strain>
    </source>
</reference>
<feature type="transmembrane region" description="Helical" evidence="9">
    <location>
        <begin position="533"/>
        <end position="555"/>
    </location>
</feature>
<dbReference type="Gene3D" id="3.30.1360.200">
    <property type="match status" value="1"/>
</dbReference>
<evidence type="ECO:0000256" key="9">
    <source>
        <dbReference type="HAMAP-Rule" id="MF_01463"/>
    </source>
</evidence>
<dbReference type="GO" id="GO:0065002">
    <property type="term" value="P:intracellular protein transmembrane transport"/>
    <property type="evidence" value="ECO:0007669"/>
    <property type="project" value="UniProtKB-UniRule"/>
</dbReference>
<dbReference type="InterPro" id="IPR048631">
    <property type="entry name" value="SecD_1st"/>
</dbReference>
<name>A0AA46TH90_9ACTN</name>
<feature type="transmembrane region" description="Helical" evidence="9">
    <location>
        <begin position="458"/>
        <end position="484"/>
    </location>
</feature>
<dbReference type="KEGG" id="sgrg:L0C25_20080"/>
<proteinExistence type="inferred from homology"/>
<dbReference type="EMBL" id="CP094970">
    <property type="protein sequence ID" value="UYM04804.1"/>
    <property type="molecule type" value="Genomic_DNA"/>
</dbReference>
<dbReference type="InterPro" id="IPR054384">
    <property type="entry name" value="SecDF_P1_head"/>
</dbReference>
<evidence type="ECO:0000256" key="6">
    <source>
        <dbReference type="ARBA" id="ARBA00022989"/>
    </source>
</evidence>
<feature type="transmembrane region" description="Helical" evidence="9">
    <location>
        <begin position="561"/>
        <end position="580"/>
    </location>
</feature>
<evidence type="ECO:0000256" key="5">
    <source>
        <dbReference type="ARBA" id="ARBA00022927"/>
    </source>
</evidence>
<gene>
    <name evidence="9 14" type="primary">secD</name>
    <name evidence="14" type="ORF">L0C25_20080</name>
</gene>
<comment type="function">
    <text evidence="9">Part of the Sec protein translocase complex. Interacts with the SecYEG preprotein conducting channel. SecDF uses the proton motive force (PMF) to complete protein translocation after the ATP-dependent function of SecA.</text>
</comment>
<keyword evidence="2 9" id="KW-0813">Transport</keyword>
<organism evidence="14 15">
    <name type="scientific">Solicola gregarius</name>
    <dbReference type="NCBI Taxonomy" id="2908642"/>
    <lineage>
        <taxon>Bacteria</taxon>
        <taxon>Bacillati</taxon>
        <taxon>Actinomycetota</taxon>
        <taxon>Actinomycetes</taxon>
        <taxon>Propionibacteriales</taxon>
        <taxon>Nocardioidaceae</taxon>
        <taxon>Solicola</taxon>
    </lineage>
</organism>
<evidence type="ECO:0000259" key="13">
    <source>
        <dbReference type="Pfam" id="PF22599"/>
    </source>
</evidence>
<dbReference type="InterPro" id="IPR055344">
    <property type="entry name" value="SecD_SecF_C_bact"/>
</dbReference>
<keyword evidence="5 9" id="KW-0653">Protein transport</keyword>
<feature type="compositionally biased region" description="Low complexity" evidence="10">
    <location>
        <begin position="159"/>
        <end position="170"/>
    </location>
</feature>
<evidence type="ECO:0000259" key="11">
    <source>
        <dbReference type="Pfam" id="PF03176"/>
    </source>
</evidence>
<keyword evidence="3 9" id="KW-1003">Cell membrane</keyword>
<dbReference type="AlphaFoldDB" id="A0AA46TH90"/>
<comment type="similarity">
    <text evidence="9">Belongs to the SecD/SecF family. SecD subfamily.</text>
</comment>
<dbReference type="InterPro" id="IPR022813">
    <property type="entry name" value="SecD/SecF_arch_bac"/>
</dbReference>
<dbReference type="GO" id="GO:0006605">
    <property type="term" value="P:protein targeting"/>
    <property type="evidence" value="ECO:0007669"/>
    <property type="project" value="UniProtKB-UniRule"/>
</dbReference>
<keyword evidence="7 9" id="KW-0811">Translocation</keyword>
<dbReference type="NCBIfam" id="TIGR01129">
    <property type="entry name" value="secD"/>
    <property type="match status" value="1"/>
</dbReference>